<dbReference type="EMBL" id="BK032697">
    <property type="protein sequence ID" value="DAF55703.1"/>
    <property type="molecule type" value="Genomic_DNA"/>
</dbReference>
<dbReference type="PROSITE" id="PS51257">
    <property type="entry name" value="PROKAR_LIPOPROTEIN"/>
    <property type="match status" value="1"/>
</dbReference>
<accession>A0A8S5SYE1</accession>
<sequence>MRHSGTRTLAGGIILKVTNKLALLAALGVLAGCATKQHLVPLDVGKCPVPPSLPVVMETELGCLSDGAYQRLVERELRLREHIGALEVLCE</sequence>
<evidence type="ECO:0000313" key="1">
    <source>
        <dbReference type="EMBL" id="DAF55703.1"/>
    </source>
</evidence>
<organism evidence="1">
    <name type="scientific">Podoviridae sp. ctylN24</name>
    <dbReference type="NCBI Taxonomy" id="2827756"/>
    <lineage>
        <taxon>Viruses</taxon>
        <taxon>Duplodnaviria</taxon>
        <taxon>Heunggongvirae</taxon>
        <taxon>Uroviricota</taxon>
        <taxon>Caudoviricetes</taxon>
    </lineage>
</organism>
<name>A0A8S5SYE1_9CAUD</name>
<protein>
    <submittedName>
        <fullName evidence="1">TRAF PROTEIN, TRAO PROTEIN, TRAN ADHESION, BACTERIAL SECRETION.5A</fullName>
    </submittedName>
</protein>
<proteinExistence type="predicted"/>
<reference evidence="1" key="1">
    <citation type="journal article" date="2021" name="Proc. Natl. Acad. Sci. U.S.A.">
        <title>A Catalog of Tens of Thousands of Viruses from Human Metagenomes Reveals Hidden Associations with Chronic Diseases.</title>
        <authorList>
            <person name="Tisza M.J."/>
            <person name="Buck C.B."/>
        </authorList>
    </citation>
    <scope>NUCLEOTIDE SEQUENCE</scope>
    <source>
        <strain evidence="1">CtylN24</strain>
    </source>
</reference>